<accession>X0L734</accession>
<name>X0L734_FUSOX</name>
<dbReference type="EMBL" id="JH657991">
    <property type="protein sequence ID" value="EXM16852.1"/>
    <property type="molecule type" value="Genomic_DNA"/>
</dbReference>
<proteinExistence type="predicted"/>
<reference evidence="1" key="1">
    <citation type="submission" date="2011-11" db="EMBL/GenBank/DDBJ databases">
        <title>The Genome Sequence of Fusarium oxysporum Cotton.</title>
        <authorList>
            <consortium name="The Broad Institute Genome Sequencing Platform"/>
            <person name="Ma L.-J."/>
            <person name="Gale L.R."/>
            <person name="Schwartz D.C."/>
            <person name="Zhou S."/>
            <person name="Corby-Kistler H."/>
            <person name="Young S.K."/>
            <person name="Zeng Q."/>
            <person name="Gargeya S."/>
            <person name="Fitzgerald M."/>
            <person name="Haas B."/>
            <person name="Abouelleil A."/>
            <person name="Alvarado L."/>
            <person name="Arachchi H.M."/>
            <person name="Berlin A."/>
            <person name="Brown A."/>
            <person name="Chapman S.B."/>
            <person name="Chen Z."/>
            <person name="Dunbar C."/>
            <person name="Freedman E."/>
            <person name="Gearin G."/>
            <person name="Goldberg J."/>
            <person name="Griggs A."/>
            <person name="Gujja S."/>
            <person name="Heiman D."/>
            <person name="Howarth C."/>
            <person name="Larson L."/>
            <person name="Lui A."/>
            <person name="MacDonald P.J.P."/>
            <person name="Montmayeur A."/>
            <person name="Murphy C."/>
            <person name="Neiman D."/>
            <person name="Pearson M."/>
            <person name="Priest M."/>
            <person name="Roberts A."/>
            <person name="Saif S."/>
            <person name="Shea T."/>
            <person name="Shenoy N."/>
            <person name="Sisk P."/>
            <person name="Stolte C."/>
            <person name="Sykes S."/>
            <person name="Wortman J."/>
            <person name="Nusbaum C."/>
            <person name="Birren B."/>
        </authorList>
    </citation>
    <scope>NUCLEOTIDE SEQUENCE [LARGE SCALE GENOMIC DNA]</scope>
    <source>
        <strain evidence="1">25433</strain>
    </source>
</reference>
<organism evidence="1">
    <name type="scientific">Fusarium oxysporum f. sp. vasinfectum 25433</name>
    <dbReference type="NCBI Taxonomy" id="1089449"/>
    <lineage>
        <taxon>Eukaryota</taxon>
        <taxon>Fungi</taxon>
        <taxon>Dikarya</taxon>
        <taxon>Ascomycota</taxon>
        <taxon>Pezizomycotina</taxon>
        <taxon>Sordariomycetes</taxon>
        <taxon>Hypocreomycetidae</taxon>
        <taxon>Hypocreales</taxon>
        <taxon>Nectriaceae</taxon>
        <taxon>Fusarium</taxon>
        <taxon>Fusarium oxysporum species complex</taxon>
    </lineage>
</organism>
<gene>
    <name evidence="1" type="ORF">FOTG_14892</name>
</gene>
<dbReference type="AlphaFoldDB" id="X0L734"/>
<protein>
    <submittedName>
        <fullName evidence="1">Uncharacterized protein</fullName>
    </submittedName>
</protein>
<dbReference type="Proteomes" id="UP000030701">
    <property type="component" value="Unassembled WGS sequence"/>
</dbReference>
<evidence type="ECO:0000313" key="1">
    <source>
        <dbReference type="EMBL" id="EXM16852.1"/>
    </source>
</evidence>
<reference evidence="1" key="2">
    <citation type="submission" date="2012-05" db="EMBL/GenBank/DDBJ databases">
        <title>The Genome Annotation of Fusarium oxysporum Cotton.</title>
        <authorList>
            <consortium name="The Broad Institute Genomics Platform"/>
            <person name="Ma L.-J."/>
            <person name="Corby-Kistler H."/>
            <person name="Broz K."/>
            <person name="Gale L.R."/>
            <person name="Jonkers W."/>
            <person name="O'Donnell K."/>
            <person name="Ploetz R."/>
            <person name="Steinberg C."/>
            <person name="Schwartz D.C."/>
            <person name="VanEtten H."/>
            <person name="Zhou S."/>
            <person name="Young S.K."/>
            <person name="Zeng Q."/>
            <person name="Gargeya S."/>
            <person name="Fitzgerald M."/>
            <person name="Abouelleil A."/>
            <person name="Alvarado L."/>
            <person name="Chapman S.B."/>
            <person name="Gainer-Dewar J."/>
            <person name="Goldberg J."/>
            <person name="Griggs A."/>
            <person name="Gujja S."/>
            <person name="Hansen M."/>
            <person name="Howarth C."/>
            <person name="Imamovic A."/>
            <person name="Ireland A."/>
            <person name="Larimer J."/>
            <person name="McCowan C."/>
            <person name="Murphy C."/>
            <person name="Pearson M."/>
            <person name="Poon T.W."/>
            <person name="Priest M."/>
            <person name="Roberts A."/>
            <person name="Saif S."/>
            <person name="Shea T."/>
            <person name="Sykes S."/>
            <person name="Wortman J."/>
            <person name="Nusbaum C."/>
            <person name="Birren B."/>
        </authorList>
    </citation>
    <scope>NUCLEOTIDE SEQUENCE</scope>
    <source>
        <strain evidence="1">25433</strain>
    </source>
</reference>
<sequence>MAPIWCACQSPFGMMGKIYTRNTGGGAARIQCHIRRRRSDPVDDRCCYLFSYHGIWKMKRIERLERLSMTQYPRLNVRASTSYPGVPPSC</sequence>
<dbReference type="HOGENOM" id="CLU_2440939_0_0_1"/>